<dbReference type="InterPro" id="IPR029483">
    <property type="entry name" value="GH97_C"/>
</dbReference>
<dbReference type="GO" id="GO:0030246">
    <property type="term" value="F:carbohydrate binding"/>
    <property type="evidence" value="ECO:0007669"/>
    <property type="project" value="InterPro"/>
</dbReference>
<dbReference type="InterPro" id="IPR029486">
    <property type="entry name" value="GH97_N"/>
</dbReference>
<dbReference type="AlphaFoldDB" id="A0A0G4EM47"/>
<evidence type="ECO:0000256" key="1">
    <source>
        <dbReference type="ARBA" id="ARBA00022801"/>
    </source>
</evidence>
<dbReference type="InterPro" id="IPR017853">
    <property type="entry name" value="GH"/>
</dbReference>
<dbReference type="EMBL" id="CDMY01000265">
    <property type="protein sequence ID" value="CEL98223.1"/>
    <property type="molecule type" value="Genomic_DNA"/>
</dbReference>
<feature type="chain" id="PRO_5005187534" description="Alpha-glucosidase" evidence="4">
    <location>
        <begin position="22"/>
        <end position="826"/>
    </location>
</feature>
<evidence type="ECO:0000256" key="2">
    <source>
        <dbReference type="ARBA" id="ARBA00023295"/>
    </source>
</evidence>
<feature type="domain" description="Glycosyl-hydrolase 97 C-terminal oligomerisation" evidence="7">
    <location>
        <begin position="724"/>
        <end position="823"/>
    </location>
</feature>
<dbReference type="GO" id="GO:0016798">
    <property type="term" value="F:hydrolase activity, acting on glycosyl bonds"/>
    <property type="evidence" value="ECO:0007669"/>
    <property type="project" value="UniProtKB-KW"/>
</dbReference>
<gene>
    <name evidence="8" type="ORF">Vbra_7872</name>
</gene>
<keyword evidence="2" id="KW-0326">Glycosidase</keyword>
<name>A0A0G4EM47_VITBC</name>
<dbReference type="Pfam" id="PF14508">
    <property type="entry name" value="GH97_N"/>
    <property type="match status" value="1"/>
</dbReference>
<sequence>MRRCVVFLCVAAGVLTQASRGEVSTPPPADDTNEAADTPSLLFGGPYTPAGLGEFSLHSYLSGIEKAANEPATCTDCVTLDTTHDPGRKGQQTVTEVTDNKVPPLRPPLVHQGDKATYEVQITVSAAGELTYSVHETDGDGRRGNQLLREAALGITVDGVDLGQDVHITSVARQPIEYRYRTRGKHNEAYNHGNEYTVTVKNKQASTDFLVTFRLYDEGMAFRYSLADGQRKHNKSVQINGDSSSFAVPRDGIVWHFYRDLNYSREAKKKKNFNYSGPWQSHPVSKAGKSMPVYGPPILIDTADGKWGSDEHYKYLLITEAALYKFTGMRLEPEPDGVFRADLTEKHLDVPASFKTPWRVVAMARNLDELVNTDIMTHLNPPPDPRLFAFRYGDVQAGAADGRKRRAVYYPSWIKPGRSVWSWWTKETGTPKQEREFVDYAVKLGYEYTTLDVGWERWYADDAMFPKPKKPSKAYPHKDPREALAPVLLPLPEATGNREDSRPTAQHKFDFERRTKARWPLLRDFCEYANDKGVKVIVWKMADELAIPGKDGSYSRMDNFFDKVTQHGASGVKIDFVSRETLDRVEFETATFILAAKHHLMISFHGVHKPHGEARRFPHEVGREAVWGNEIEKFVKHNGADVDHIPASHNAALPFTRFVVGPGDYTPLVLRPDARGQTTAVHQIGTMVLLDSPIMTVAEHPEVILDDKRPHARAVDLIKAIPTTWDQTHALRQSRIGQLAVLARRNGGTWWLAALSGLNEEQTVESIDTSFLEQGRVYRAVIVGTKWAEGKGEELYRREEEWSKGKGLTNVRLLRGDGLVARFVPR</sequence>
<keyword evidence="1" id="KW-0378">Hydrolase</keyword>
<feature type="domain" description="Glycosyl-hydrolase 97 catalytic" evidence="5">
    <location>
        <begin position="522"/>
        <end position="626"/>
    </location>
</feature>
<dbReference type="OrthoDB" id="492452at2759"/>
<dbReference type="PANTHER" id="PTHR35803:SF2">
    <property type="entry name" value="RETAINING ALPHA-GALACTOSIDASE"/>
    <property type="match status" value="1"/>
</dbReference>
<organism evidence="8 9">
    <name type="scientific">Vitrella brassicaformis (strain CCMP3155)</name>
    <dbReference type="NCBI Taxonomy" id="1169540"/>
    <lineage>
        <taxon>Eukaryota</taxon>
        <taxon>Sar</taxon>
        <taxon>Alveolata</taxon>
        <taxon>Colpodellida</taxon>
        <taxon>Vitrellaceae</taxon>
        <taxon>Vitrella</taxon>
    </lineage>
</organism>
<dbReference type="PhylomeDB" id="A0A0G4EM47"/>
<evidence type="ECO:0008006" key="10">
    <source>
        <dbReference type="Google" id="ProtNLM"/>
    </source>
</evidence>
<dbReference type="InterPro" id="IPR019563">
    <property type="entry name" value="GH97_catalytic"/>
</dbReference>
<dbReference type="PANTHER" id="PTHR35803">
    <property type="entry name" value="GLUCAN 1,4-ALPHA-GLUCOSIDASE SUSB-RELATED"/>
    <property type="match status" value="1"/>
</dbReference>
<dbReference type="Pfam" id="PF14509">
    <property type="entry name" value="GH97_C"/>
    <property type="match status" value="1"/>
</dbReference>
<evidence type="ECO:0000259" key="7">
    <source>
        <dbReference type="Pfam" id="PF14509"/>
    </source>
</evidence>
<dbReference type="InterPro" id="IPR014718">
    <property type="entry name" value="GH-type_carb-bd"/>
</dbReference>
<dbReference type="SUPFAM" id="SSF51445">
    <property type="entry name" value="(Trans)glycosidases"/>
    <property type="match status" value="1"/>
</dbReference>
<keyword evidence="4" id="KW-0732">Signal</keyword>
<dbReference type="VEuPathDB" id="CryptoDB:Vbra_7872"/>
<dbReference type="InParanoid" id="A0A0G4EM47"/>
<dbReference type="Gene3D" id="2.60.40.1180">
    <property type="entry name" value="Golgi alpha-mannosidase II"/>
    <property type="match status" value="1"/>
</dbReference>
<evidence type="ECO:0000259" key="6">
    <source>
        <dbReference type="Pfam" id="PF14508"/>
    </source>
</evidence>
<feature type="signal peptide" evidence="4">
    <location>
        <begin position="1"/>
        <end position="21"/>
    </location>
</feature>
<dbReference type="Gene3D" id="3.20.20.70">
    <property type="entry name" value="Aldolase class I"/>
    <property type="match status" value="1"/>
</dbReference>
<evidence type="ECO:0000256" key="4">
    <source>
        <dbReference type="SAM" id="SignalP"/>
    </source>
</evidence>
<dbReference type="STRING" id="1169540.A0A0G4EM47"/>
<feature type="domain" description="Glycosyl-hydrolase 97 N-terminal" evidence="6">
    <location>
        <begin position="119"/>
        <end position="382"/>
    </location>
</feature>
<dbReference type="InterPro" id="IPR052720">
    <property type="entry name" value="Glycosyl_hydrolase_97"/>
</dbReference>
<evidence type="ECO:0000313" key="8">
    <source>
        <dbReference type="EMBL" id="CEL98223.1"/>
    </source>
</evidence>
<dbReference type="Proteomes" id="UP000041254">
    <property type="component" value="Unassembled WGS sequence"/>
</dbReference>
<dbReference type="InterPro" id="IPR013785">
    <property type="entry name" value="Aldolase_TIM"/>
</dbReference>
<feature type="region of interest" description="Disordered" evidence="3">
    <location>
        <begin position="19"/>
        <end position="42"/>
    </location>
</feature>
<dbReference type="Gene3D" id="2.70.98.10">
    <property type="match status" value="1"/>
</dbReference>
<evidence type="ECO:0000259" key="5">
    <source>
        <dbReference type="Pfam" id="PF10566"/>
    </source>
</evidence>
<accession>A0A0G4EM47</accession>
<keyword evidence="9" id="KW-1185">Reference proteome</keyword>
<evidence type="ECO:0000313" key="9">
    <source>
        <dbReference type="Proteomes" id="UP000041254"/>
    </source>
</evidence>
<reference evidence="8 9" key="1">
    <citation type="submission" date="2014-11" db="EMBL/GenBank/DDBJ databases">
        <authorList>
            <person name="Zhu J."/>
            <person name="Qi W."/>
            <person name="Song R."/>
        </authorList>
    </citation>
    <scope>NUCLEOTIDE SEQUENCE [LARGE SCALE GENOMIC DNA]</scope>
</reference>
<dbReference type="InterPro" id="IPR013780">
    <property type="entry name" value="Glyco_hydro_b"/>
</dbReference>
<evidence type="ECO:0000256" key="3">
    <source>
        <dbReference type="SAM" id="MobiDB-lite"/>
    </source>
</evidence>
<protein>
    <recommendedName>
        <fullName evidence="10">Alpha-glucosidase</fullName>
    </recommendedName>
</protein>
<dbReference type="Pfam" id="PF10566">
    <property type="entry name" value="Glyco_hydro_97"/>
    <property type="match status" value="1"/>
</dbReference>
<proteinExistence type="predicted"/>